<keyword evidence="3" id="KW-1185">Reference proteome</keyword>
<gene>
    <name evidence="2" type="ORF">SAMN05192583_1576</name>
</gene>
<sequence>MKATAVLGYAVVLMLAGCQQTPDHTDNAVAAQAQPVRAGDVADRLAKAGLPVTQITALTTQTDPDHLLGQPGEYSSKASFSDATQPKAGQSIIEVFATPADAMKRAEVVTSGAKDPAVVTQYQAVSGKVYLRLNEALPAAEANRYLKAFVALGL</sequence>
<dbReference type="OrthoDB" id="3629459at2"/>
<organism evidence="2 3">
    <name type="scientific">Sphingomonas gellani</name>
    <dbReference type="NCBI Taxonomy" id="1166340"/>
    <lineage>
        <taxon>Bacteria</taxon>
        <taxon>Pseudomonadati</taxon>
        <taxon>Pseudomonadota</taxon>
        <taxon>Alphaproteobacteria</taxon>
        <taxon>Sphingomonadales</taxon>
        <taxon>Sphingomonadaceae</taxon>
        <taxon>Sphingomonas</taxon>
    </lineage>
</organism>
<dbReference type="PROSITE" id="PS51257">
    <property type="entry name" value="PROKAR_LIPOPROTEIN"/>
    <property type="match status" value="1"/>
</dbReference>
<proteinExistence type="predicted"/>
<dbReference type="EMBL" id="FOCF01000003">
    <property type="protein sequence ID" value="SEM93469.1"/>
    <property type="molecule type" value="Genomic_DNA"/>
</dbReference>
<evidence type="ECO:0000313" key="3">
    <source>
        <dbReference type="Proteomes" id="UP000199206"/>
    </source>
</evidence>
<reference evidence="3" key="1">
    <citation type="submission" date="2016-10" db="EMBL/GenBank/DDBJ databases">
        <authorList>
            <person name="Varghese N."/>
            <person name="Submissions S."/>
        </authorList>
    </citation>
    <scope>NUCLEOTIDE SEQUENCE [LARGE SCALE GENOMIC DNA]</scope>
    <source>
        <strain evidence="3">S6-262</strain>
    </source>
</reference>
<dbReference type="RefSeq" id="WP_093665152.1">
    <property type="nucleotide sequence ID" value="NZ_FOCF01000003.1"/>
</dbReference>
<evidence type="ECO:0000313" key="2">
    <source>
        <dbReference type="EMBL" id="SEM93469.1"/>
    </source>
</evidence>
<dbReference type="AlphaFoldDB" id="A0A1H8CEY9"/>
<accession>A0A1H8CEY9</accession>
<dbReference type="Proteomes" id="UP000199206">
    <property type="component" value="Unassembled WGS sequence"/>
</dbReference>
<name>A0A1H8CEY9_9SPHN</name>
<protein>
    <submittedName>
        <fullName evidence="2">Uncharacterized protein</fullName>
    </submittedName>
</protein>
<evidence type="ECO:0000256" key="1">
    <source>
        <dbReference type="SAM" id="MobiDB-lite"/>
    </source>
</evidence>
<feature type="region of interest" description="Disordered" evidence="1">
    <location>
        <begin position="62"/>
        <end position="81"/>
    </location>
</feature>